<gene>
    <name evidence="2" type="ORF">OFLC_LOCUS10789</name>
</gene>
<dbReference type="EMBL" id="UZAJ01014809">
    <property type="protein sequence ID" value="VDO71355.1"/>
    <property type="molecule type" value="Genomic_DNA"/>
</dbReference>
<organism evidence="4">
    <name type="scientific">Onchocerca flexuosa</name>
    <dbReference type="NCBI Taxonomy" id="387005"/>
    <lineage>
        <taxon>Eukaryota</taxon>
        <taxon>Metazoa</taxon>
        <taxon>Ecdysozoa</taxon>
        <taxon>Nematoda</taxon>
        <taxon>Chromadorea</taxon>
        <taxon>Rhabditida</taxon>
        <taxon>Spirurina</taxon>
        <taxon>Spiruromorpha</taxon>
        <taxon>Filarioidea</taxon>
        <taxon>Onchocercidae</taxon>
        <taxon>Onchocerca</taxon>
    </lineage>
</organism>
<dbReference type="Pfam" id="PF00400">
    <property type="entry name" value="WD40"/>
    <property type="match status" value="1"/>
</dbReference>
<dbReference type="SMART" id="SM00320">
    <property type="entry name" value="WD40"/>
    <property type="match status" value="1"/>
</dbReference>
<dbReference type="PROSITE" id="PS50082">
    <property type="entry name" value="WD_REPEATS_2"/>
    <property type="match status" value="1"/>
</dbReference>
<accession>A0A183HTI0</accession>
<keyword evidence="3" id="KW-1185">Reference proteome</keyword>
<dbReference type="AlphaFoldDB" id="A0A183HTI0"/>
<evidence type="ECO:0000313" key="2">
    <source>
        <dbReference type="EMBL" id="VDO71355.1"/>
    </source>
</evidence>
<dbReference type="InterPro" id="IPR001680">
    <property type="entry name" value="WD40_rpt"/>
</dbReference>
<protein>
    <submittedName>
        <fullName evidence="4">WD_REPEATS_REGION domain-containing protein</fullName>
    </submittedName>
</protein>
<dbReference type="STRING" id="387005.A0A183HTI0"/>
<dbReference type="Proteomes" id="UP000267606">
    <property type="component" value="Unassembled WGS sequence"/>
</dbReference>
<evidence type="ECO:0000313" key="4">
    <source>
        <dbReference type="WBParaSite" id="OFLC_0001079201-mRNA-1"/>
    </source>
</evidence>
<dbReference type="WBParaSite" id="OFLC_0001079201-mRNA-1">
    <property type="protein sequence ID" value="OFLC_0001079201-mRNA-1"/>
    <property type="gene ID" value="OFLC_0001079201"/>
</dbReference>
<dbReference type="InterPro" id="IPR036322">
    <property type="entry name" value="WD40_repeat_dom_sf"/>
</dbReference>
<keyword evidence="1" id="KW-0853">WD repeat</keyword>
<reference evidence="4" key="1">
    <citation type="submission" date="2016-06" db="UniProtKB">
        <authorList>
            <consortium name="WormBaseParasite"/>
        </authorList>
    </citation>
    <scope>IDENTIFICATION</scope>
</reference>
<dbReference type="Gene3D" id="2.130.10.10">
    <property type="entry name" value="YVTN repeat-like/Quinoprotein amine dehydrogenase"/>
    <property type="match status" value="1"/>
</dbReference>
<evidence type="ECO:0000313" key="3">
    <source>
        <dbReference type="Proteomes" id="UP000267606"/>
    </source>
</evidence>
<dbReference type="SUPFAM" id="SSF50978">
    <property type="entry name" value="WD40 repeat-like"/>
    <property type="match status" value="1"/>
</dbReference>
<reference evidence="2 3" key="2">
    <citation type="submission" date="2018-11" db="EMBL/GenBank/DDBJ databases">
        <authorList>
            <consortium name="Pathogen Informatics"/>
        </authorList>
    </citation>
    <scope>NUCLEOTIDE SEQUENCE [LARGE SCALE GENOMIC DNA]</scope>
</reference>
<dbReference type="InterPro" id="IPR015943">
    <property type="entry name" value="WD40/YVTN_repeat-like_dom_sf"/>
</dbReference>
<sequence>MTDVMQNNDGFKRPTMPLAVVGPKKPRLEVVSSGRSQPIPRTSHLMAPIMLLSGHDGEIYTAKFSPDGSCLASAGFDMTVCKFSPFFFRS</sequence>
<evidence type="ECO:0000256" key="1">
    <source>
        <dbReference type="PROSITE-ProRule" id="PRU00221"/>
    </source>
</evidence>
<name>A0A183HTI0_9BILA</name>
<proteinExistence type="predicted"/>
<feature type="repeat" description="WD" evidence="1">
    <location>
        <begin position="52"/>
        <end position="80"/>
    </location>
</feature>